<gene>
    <name evidence="1" type="ORF">CUNI_LOCUS5066</name>
</gene>
<keyword evidence="2" id="KW-1185">Reference proteome</keyword>
<evidence type="ECO:0000313" key="2">
    <source>
        <dbReference type="Proteomes" id="UP000678393"/>
    </source>
</evidence>
<protein>
    <submittedName>
        <fullName evidence="1">Uncharacterized protein</fullName>
    </submittedName>
</protein>
<dbReference type="Proteomes" id="UP000678393">
    <property type="component" value="Unassembled WGS sequence"/>
</dbReference>
<accession>A0A8S3YSV6</accession>
<dbReference type="AlphaFoldDB" id="A0A8S3YSV6"/>
<evidence type="ECO:0000313" key="1">
    <source>
        <dbReference type="EMBL" id="CAG5119508.1"/>
    </source>
</evidence>
<comment type="caution">
    <text evidence="1">The sequence shown here is derived from an EMBL/GenBank/DDBJ whole genome shotgun (WGS) entry which is preliminary data.</text>
</comment>
<dbReference type="Gene3D" id="3.90.175.10">
    <property type="entry name" value="Diphtheria Toxin, domain 1"/>
    <property type="match status" value="1"/>
</dbReference>
<dbReference type="SUPFAM" id="SSF56399">
    <property type="entry name" value="ADP-ribosylation"/>
    <property type="match status" value="1"/>
</dbReference>
<organism evidence="1 2">
    <name type="scientific">Candidula unifasciata</name>
    <dbReference type="NCBI Taxonomy" id="100452"/>
    <lineage>
        <taxon>Eukaryota</taxon>
        <taxon>Metazoa</taxon>
        <taxon>Spiralia</taxon>
        <taxon>Lophotrochozoa</taxon>
        <taxon>Mollusca</taxon>
        <taxon>Gastropoda</taxon>
        <taxon>Heterobranchia</taxon>
        <taxon>Euthyneura</taxon>
        <taxon>Panpulmonata</taxon>
        <taxon>Eupulmonata</taxon>
        <taxon>Stylommatophora</taxon>
        <taxon>Helicina</taxon>
        <taxon>Helicoidea</taxon>
        <taxon>Geomitridae</taxon>
        <taxon>Candidula</taxon>
    </lineage>
</organism>
<dbReference type="OrthoDB" id="6080426at2759"/>
<name>A0A8S3YSV6_9EUPU</name>
<reference evidence="1" key="1">
    <citation type="submission" date="2021-04" db="EMBL/GenBank/DDBJ databases">
        <authorList>
            <consortium name="Molecular Ecology Group"/>
        </authorList>
    </citation>
    <scope>NUCLEOTIDE SEQUENCE</scope>
</reference>
<sequence length="496" mass="56750">MYISLQIHVNVPITIAATNKVKQHHRLHGGEVKTDAEALYVTELVKMYNDKLRNVVLKELLADKELQKKDNPLPRKIKKLIDLKKSLDEFSKVVDCISAVYTARSLDFSSTIDLPTLEDVREVKEKLCRMKRTLKFKELCSLFEKYDSDFKTCSEAILSAILGLSEDYGKWLSEMDIQMRKHHIEKYYIERAIEKAENEKSADWIQSELSGADCLVKCLQDLGFNEETAVTISSNIPDDLIALQKPSFWALRYLDHAFTYHPLLSNCPKYPENADTLDTWFNITLPQNSDEPNEDSTRTHNVRMINISSKKSEGNALVDVFLKEGAKDTKRQFLYHSTDHVGAMSIVRKGIILTNGKTQQDFSSGDGFYLSETFENAKYWSKACQGKQAIIVYTIENHLLNASEQNGWDFTTSDHTKWEEVIRCCRSGYTNNKAMKKALKKVTFIRGPMCKNPPAVSMGARAKGFGEKDSIQFCIRDDDYAENFGYLQNFACVIFY</sequence>
<dbReference type="EMBL" id="CAJHNH020000724">
    <property type="protein sequence ID" value="CAG5119508.1"/>
    <property type="molecule type" value="Genomic_DNA"/>
</dbReference>
<proteinExistence type="predicted"/>